<dbReference type="EMBL" id="JACJJQ010000047">
    <property type="protein sequence ID" value="MBM6754733.1"/>
    <property type="molecule type" value="Genomic_DNA"/>
</dbReference>
<keyword evidence="5" id="KW-1185">Reference proteome</keyword>
<evidence type="ECO:0000313" key="4">
    <source>
        <dbReference type="EMBL" id="MBM6754733.1"/>
    </source>
</evidence>
<organism evidence="4 5">
    <name type="scientific">Limosilactobacillus alvi</name>
    <dbReference type="NCBI Taxonomy" id="990412"/>
    <lineage>
        <taxon>Bacteria</taxon>
        <taxon>Bacillati</taxon>
        <taxon>Bacillota</taxon>
        <taxon>Bacilli</taxon>
        <taxon>Lactobacillales</taxon>
        <taxon>Lactobacillaceae</taxon>
        <taxon>Limosilactobacillus</taxon>
    </lineage>
</organism>
<comment type="caution">
    <text evidence="4">The sequence shown here is derived from an EMBL/GenBank/DDBJ whole genome shotgun (WGS) entry which is preliminary data.</text>
</comment>
<dbReference type="InterPro" id="IPR050766">
    <property type="entry name" value="Bact_Lucif_Oxidored"/>
</dbReference>
<evidence type="ECO:0000256" key="2">
    <source>
        <dbReference type="ARBA" id="ARBA00023033"/>
    </source>
</evidence>
<dbReference type="Pfam" id="PF00296">
    <property type="entry name" value="Bac_luciferase"/>
    <property type="match status" value="1"/>
</dbReference>
<evidence type="ECO:0000256" key="1">
    <source>
        <dbReference type="ARBA" id="ARBA00023002"/>
    </source>
</evidence>
<protein>
    <submittedName>
        <fullName evidence="4">LLM class flavin-dependent oxidoreductase</fullName>
    </submittedName>
</protein>
<gene>
    <name evidence="4" type="ORF">H5993_08185</name>
</gene>
<dbReference type="InterPro" id="IPR011251">
    <property type="entry name" value="Luciferase-like_dom"/>
</dbReference>
<accession>A0ABS2EQF1</accession>
<dbReference type="RefSeq" id="WP_204776979.1">
    <property type="nucleotide sequence ID" value="NZ_JACJJQ010000047.1"/>
</dbReference>
<dbReference type="PANTHER" id="PTHR30137:SF8">
    <property type="entry name" value="BLR5498 PROTEIN"/>
    <property type="match status" value="1"/>
</dbReference>
<feature type="domain" description="Luciferase-like" evidence="3">
    <location>
        <begin position="16"/>
        <end position="317"/>
    </location>
</feature>
<proteinExistence type="predicted"/>
<dbReference type="PANTHER" id="PTHR30137">
    <property type="entry name" value="LUCIFERASE-LIKE MONOOXYGENASE"/>
    <property type="match status" value="1"/>
</dbReference>
<keyword evidence="2" id="KW-0503">Monooxygenase</keyword>
<dbReference type="Gene3D" id="3.20.20.30">
    <property type="entry name" value="Luciferase-like domain"/>
    <property type="match status" value="1"/>
</dbReference>
<dbReference type="InterPro" id="IPR036661">
    <property type="entry name" value="Luciferase-like_sf"/>
</dbReference>
<reference evidence="4 5" key="1">
    <citation type="journal article" date="2021" name="Sci. Rep.">
        <title>The distribution of antibiotic resistance genes in chicken gut microbiota commensals.</title>
        <authorList>
            <person name="Juricova H."/>
            <person name="Matiasovicova J."/>
            <person name="Kubasova T."/>
            <person name="Cejkova D."/>
            <person name="Rychlik I."/>
        </authorList>
    </citation>
    <scope>NUCLEOTIDE SEQUENCE [LARGE SCALE GENOMIC DNA]</scope>
    <source>
        <strain evidence="4 5">An810</strain>
    </source>
</reference>
<dbReference type="Proteomes" id="UP000776629">
    <property type="component" value="Unassembled WGS sequence"/>
</dbReference>
<name>A0ABS2EQF1_9LACO</name>
<sequence>MSMIQDYRFNPKNGIEFGLYSLGDRMPDPLTNEFVSEKQRIDELVETATFAEEAGLDFFGLGESHQEYFVSQAHAVILGAIANATNRIKIGSDATILSTSDPVRVFENFATLDLLSNGRAELVAGRASRLGLFKLLGYDVEDYGDLFEEKFKLLLKIANNEKVTWSGKFRPPLDNAEIFPRPLNGKMPIWRAVGGPAQSAIKAGKAGVPMTLAMLAGPVSRFKETIYYYRQSLRLNGYDPADFPITTGGVFYTAKDMSTALREYYPRLNVGMTRANGYGFNKRLFAMQRDPLEVMAIGNPDEIVEKLLYQYEQFGMQRYIAHIDFGGVPHKKVMEEIETIGTKILPKLRKYTQTYESEAFQKGGMKE</sequence>
<evidence type="ECO:0000259" key="3">
    <source>
        <dbReference type="Pfam" id="PF00296"/>
    </source>
</evidence>
<keyword evidence="1" id="KW-0560">Oxidoreductase</keyword>
<evidence type="ECO:0000313" key="5">
    <source>
        <dbReference type="Proteomes" id="UP000776629"/>
    </source>
</evidence>
<dbReference type="SUPFAM" id="SSF51679">
    <property type="entry name" value="Bacterial luciferase-like"/>
    <property type="match status" value="1"/>
</dbReference>